<sequence>MKLFQSKLSVALAILFVVLVLVIGFYIWTVVSSGGINIEASAEGEKIIGEPFDLKVNLSNNSKNILNESKIILELPDGITPVNGEVSQRIIEREVGSIDVNKVHQEIFKVMATPSRESMREFTITLSYTPGTIAAHFEKTRKFGVDIQPLQTDLSLKAPEKVFSGEEFEITANYEARNPETSPKLFLKASYPDNFVKISEDLVESSSTSGKLSAKGKVNFPDDASFDIKVQIFTSLLGRDYLVSEETARVLISPSPLSFKLIVNGKDNLVAYANDTLDYTLIYKNNTQVGLQDVVIRSKLMGDMFDFRTLDSKEAKFNLFNRTITWDSNTFKDLVLLNAGEERSVNFSIKLRETYPIKKLNDKNFILKVEANIESPTVPYLVSADKTVNYVTLETKVGGKVEVDARGFFRDAVTGILNKGPWPPKVGQSTQYTVHWFLTNFSSDVRDIEVRAAVEDGVVFTGIIRSNTTPPPEINQESGEIIWKIDRLVATTGITGEKPEAIFQIEANPTLDKKGNYMPLLSVTQVKAFDEFGETEIFNSDEAITTQLSHDSTVVEGQGKVIE</sequence>
<protein>
    <recommendedName>
        <fullName evidence="4">DUF11 domain-containing protein</fullName>
    </recommendedName>
</protein>
<dbReference type="AlphaFoldDB" id="A0A2H0ALB7"/>
<evidence type="ECO:0000256" key="1">
    <source>
        <dbReference type="SAM" id="Phobius"/>
    </source>
</evidence>
<reference evidence="2 3" key="1">
    <citation type="submission" date="2017-09" db="EMBL/GenBank/DDBJ databases">
        <title>Depth-based differentiation of microbial function through sediment-hosted aquifers and enrichment of novel symbionts in the deep terrestrial subsurface.</title>
        <authorList>
            <person name="Probst A.J."/>
            <person name="Ladd B."/>
            <person name="Jarett J.K."/>
            <person name="Geller-Mcgrath D.E."/>
            <person name="Sieber C.M."/>
            <person name="Emerson J.B."/>
            <person name="Anantharaman K."/>
            <person name="Thomas B.C."/>
            <person name="Malmstrom R."/>
            <person name="Stieglmeier M."/>
            <person name="Klingl A."/>
            <person name="Woyke T."/>
            <person name="Ryan C.M."/>
            <person name="Banfield J.F."/>
        </authorList>
    </citation>
    <scope>NUCLEOTIDE SEQUENCE [LARGE SCALE GENOMIC DNA]</scope>
    <source>
        <strain evidence="2">CG23_combo_of_CG06-09_8_20_14_all_42_19</strain>
    </source>
</reference>
<gene>
    <name evidence="2" type="ORF">COX15_01230</name>
</gene>
<accession>A0A2H0ALB7</accession>
<proteinExistence type="predicted"/>
<evidence type="ECO:0008006" key="4">
    <source>
        <dbReference type="Google" id="ProtNLM"/>
    </source>
</evidence>
<organism evidence="2 3">
    <name type="scientific">Candidatus Colwellbacteria bacterium CG23_combo_of_CG06-09_8_20_14_all_42_19</name>
    <dbReference type="NCBI Taxonomy" id="1974541"/>
    <lineage>
        <taxon>Bacteria</taxon>
        <taxon>Candidatus Colwelliibacteriota</taxon>
    </lineage>
</organism>
<evidence type="ECO:0000313" key="3">
    <source>
        <dbReference type="Proteomes" id="UP000230007"/>
    </source>
</evidence>
<evidence type="ECO:0000313" key="2">
    <source>
        <dbReference type="EMBL" id="PIP46216.1"/>
    </source>
</evidence>
<comment type="caution">
    <text evidence="2">The sequence shown here is derived from an EMBL/GenBank/DDBJ whole genome shotgun (WGS) entry which is preliminary data.</text>
</comment>
<keyword evidence="1" id="KW-0472">Membrane</keyword>
<keyword evidence="1" id="KW-0812">Transmembrane</keyword>
<feature type="transmembrane region" description="Helical" evidence="1">
    <location>
        <begin position="12"/>
        <end position="31"/>
    </location>
</feature>
<keyword evidence="1" id="KW-1133">Transmembrane helix</keyword>
<dbReference type="EMBL" id="PCSK01000023">
    <property type="protein sequence ID" value="PIP46216.1"/>
    <property type="molecule type" value="Genomic_DNA"/>
</dbReference>
<name>A0A2H0ALB7_9BACT</name>
<dbReference type="Proteomes" id="UP000230007">
    <property type="component" value="Unassembled WGS sequence"/>
</dbReference>